<evidence type="ECO:0000313" key="2">
    <source>
        <dbReference type="Proteomes" id="UP000234681"/>
    </source>
</evidence>
<dbReference type="AlphaFoldDB" id="A6KFD5"/>
<dbReference type="EMBL" id="CH474044">
    <property type="protein sequence ID" value="EDL75292.1"/>
    <property type="molecule type" value="Genomic_DNA"/>
</dbReference>
<dbReference type="Proteomes" id="UP000234681">
    <property type="component" value="Chromosome 9"/>
</dbReference>
<organism evidence="1 2">
    <name type="scientific">Rattus norvegicus</name>
    <name type="common">Rat</name>
    <dbReference type="NCBI Taxonomy" id="10116"/>
    <lineage>
        <taxon>Eukaryota</taxon>
        <taxon>Metazoa</taxon>
        <taxon>Chordata</taxon>
        <taxon>Craniata</taxon>
        <taxon>Vertebrata</taxon>
        <taxon>Euteleostomi</taxon>
        <taxon>Mammalia</taxon>
        <taxon>Eutheria</taxon>
        <taxon>Euarchontoglires</taxon>
        <taxon>Glires</taxon>
        <taxon>Rodentia</taxon>
        <taxon>Myomorpha</taxon>
        <taxon>Muroidea</taxon>
        <taxon>Muridae</taxon>
        <taxon>Murinae</taxon>
        <taxon>Rattus</taxon>
    </lineage>
</organism>
<accession>A6KFD5</accession>
<sequence>MRASPYILESLHWGCISFPNPPYLLSACFSARRCYQLFFFPFISQNPSGNCIIIQKNYTLS</sequence>
<protein>
    <submittedName>
        <fullName evidence="1">RCG62889</fullName>
    </submittedName>
</protein>
<evidence type="ECO:0000313" key="1">
    <source>
        <dbReference type="EMBL" id="EDL75292.1"/>
    </source>
</evidence>
<name>A6KFD5_RAT</name>
<dbReference type="PROSITE" id="PS51257">
    <property type="entry name" value="PROKAR_LIPOPROTEIN"/>
    <property type="match status" value="1"/>
</dbReference>
<reference evidence="1 2" key="1">
    <citation type="submission" date="2005-09" db="EMBL/GenBank/DDBJ databases">
        <authorList>
            <person name="Mural R.J."/>
            <person name="Li P.W."/>
            <person name="Adams M.D."/>
            <person name="Amanatides P.G."/>
            <person name="Baden-Tillson H."/>
            <person name="Barnstead M."/>
            <person name="Chin S.H."/>
            <person name="Dew I."/>
            <person name="Evans C.A."/>
            <person name="Ferriera S."/>
            <person name="Flanigan M."/>
            <person name="Fosler C."/>
            <person name="Glodek A."/>
            <person name="Gu Z."/>
            <person name="Holt R.A."/>
            <person name="Jennings D."/>
            <person name="Kraft C.L."/>
            <person name="Lu F."/>
            <person name="Nguyen T."/>
            <person name="Nusskern D.R."/>
            <person name="Pfannkoch C.M."/>
            <person name="Sitter C."/>
            <person name="Sutton G.G."/>
            <person name="Venter J.C."/>
            <person name="Wang Z."/>
            <person name="Woodage T."/>
            <person name="Zheng X.H."/>
            <person name="Zhong F."/>
        </authorList>
    </citation>
    <scope>NUCLEOTIDE SEQUENCE [LARGE SCALE GENOMIC DNA]</scope>
    <source>
        <strain>BN</strain>
        <strain evidence="2">Sprague-Dawley</strain>
    </source>
</reference>
<proteinExistence type="predicted"/>
<gene>
    <name evidence="1" type="ORF">rCG_62889</name>
</gene>